<dbReference type="EMBL" id="KB469307">
    <property type="protein sequence ID" value="EPQ52710.1"/>
    <property type="molecule type" value="Genomic_DNA"/>
</dbReference>
<dbReference type="RefSeq" id="XP_007868977.1">
    <property type="nucleotide sequence ID" value="XM_007870786.1"/>
</dbReference>
<dbReference type="Proteomes" id="UP000030669">
    <property type="component" value="Unassembled WGS sequence"/>
</dbReference>
<dbReference type="AlphaFoldDB" id="S7REN5"/>
<proteinExistence type="predicted"/>
<organism evidence="1 2">
    <name type="scientific">Gloeophyllum trabeum (strain ATCC 11539 / FP-39264 / Madison 617)</name>
    <name type="common">Brown rot fungus</name>
    <dbReference type="NCBI Taxonomy" id="670483"/>
    <lineage>
        <taxon>Eukaryota</taxon>
        <taxon>Fungi</taxon>
        <taxon>Dikarya</taxon>
        <taxon>Basidiomycota</taxon>
        <taxon>Agaricomycotina</taxon>
        <taxon>Agaricomycetes</taxon>
        <taxon>Gloeophyllales</taxon>
        <taxon>Gloeophyllaceae</taxon>
        <taxon>Gloeophyllum</taxon>
    </lineage>
</organism>
<dbReference type="GeneID" id="19309736"/>
<reference evidence="1 2" key="1">
    <citation type="journal article" date="2012" name="Science">
        <title>The Paleozoic origin of enzymatic lignin decomposition reconstructed from 31 fungal genomes.</title>
        <authorList>
            <person name="Floudas D."/>
            <person name="Binder M."/>
            <person name="Riley R."/>
            <person name="Barry K."/>
            <person name="Blanchette R.A."/>
            <person name="Henrissat B."/>
            <person name="Martinez A.T."/>
            <person name="Otillar R."/>
            <person name="Spatafora J.W."/>
            <person name="Yadav J.S."/>
            <person name="Aerts A."/>
            <person name="Benoit I."/>
            <person name="Boyd A."/>
            <person name="Carlson A."/>
            <person name="Copeland A."/>
            <person name="Coutinho P.M."/>
            <person name="de Vries R.P."/>
            <person name="Ferreira P."/>
            <person name="Findley K."/>
            <person name="Foster B."/>
            <person name="Gaskell J."/>
            <person name="Glotzer D."/>
            <person name="Gorecki P."/>
            <person name="Heitman J."/>
            <person name="Hesse C."/>
            <person name="Hori C."/>
            <person name="Igarashi K."/>
            <person name="Jurgens J.A."/>
            <person name="Kallen N."/>
            <person name="Kersten P."/>
            <person name="Kohler A."/>
            <person name="Kuees U."/>
            <person name="Kumar T.K.A."/>
            <person name="Kuo A."/>
            <person name="LaButti K."/>
            <person name="Larrondo L.F."/>
            <person name="Lindquist E."/>
            <person name="Ling A."/>
            <person name="Lombard V."/>
            <person name="Lucas S."/>
            <person name="Lundell T."/>
            <person name="Martin R."/>
            <person name="McLaughlin D.J."/>
            <person name="Morgenstern I."/>
            <person name="Morin E."/>
            <person name="Murat C."/>
            <person name="Nagy L.G."/>
            <person name="Nolan M."/>
            <person name="Ohm R.A."/>
            <person name="Patyshakuliyeva A."/>
            <person name="Rokas A."/>
            <person name="Ruiz-Duenas F.J."/>
            <person name="Sabat G."/>
            <person name="Salamov A."/>
            <person name="Samejima M."/>
            <person name="Schmutz J."/>
            <person name="Slot J.C."/>
            <person name="St John F."/>
            <person name="Stenlid J."/>
            <person name="Sun H."/>
            <person name="Sun S."/>
            <person name="Syed K."/>
            <person name="Tsang A."/>
            <person name="Wiebenga A."/>
            <person name="Young D."/>
            <person name="Pisabarro A."/>
            <person name="Eastwood D.C."/>
            <person name="Martin F."/>
            <person name="Cullen D."/>
            <person name="Grigoriev I.V."/>
            <person name="Hibbett D.S."/>
        </authorList>
    </citation>
    <scope>NUCLEOTIDE SEQUENCE [LARGE SCALE GENOMIC DNA]</scope>
    <source>
        <strain evidence="1 2">ATCC 11539</strain>
    </source>
</reference>
<protein>
    <submittedName>
        <fullName evidence="1">Uncharacterized protein</fullName>
    </submittedName>
</protein>
<dbReference type="HOGENOM" id="CLU_1102879_0_0_1"/>
<evidence type="ECO:0000313" key="1">
    <source>
        <dbReference type="EMBL" id="EPQ52710.1"/>
    </source>
</evidence>
<gene>
    <name evidence="1" type="ORF">GLOTRDRAFT_95572</name>
</gene>
<sequence>MSRCFLVEEGEDLYSGSTTPITNAHSNNGQQHEKGCMFNDHLGTEVTYVRVHTYRAYDARPRNDSTVKAQPDERRITTGREKRTRAVPESWLRLSGLAGLASLCACSDGVKEMQFILGWAPARTPARKAVSGERYCIVKPLTLLAAPFAGATWGWEANIPSSSRSDALSGNFTLTAGPRRAQSSFPPGAARKGRIILFAGLLQGAGHLALAALASPRNVRQATVAVPGHCSVAVDQSGKSEGPLTWRRDERG</sequence>
<keyword evidence="2" id="KW-1185">Reference proteome</keyword>
<dbReference type="KEGG" id="gtr:GLOTRDRAFT_95572"/>
<name>S7REN5_GLOTA</name>
<evidence type="ECO:0000313" key="2">
    <source>
        <dbReference type="Proteomes" id="UP000030669"/>
    </source>
</evidence>
<accession>S7REN5</accession>